<sequence>MGALSKILELSGSLGELLPAARDSVRQWRQDWKQGKFSEGSKVLIGVWLAAASLLALMCANLLL</sequence>
<comment type="caution">
    <text evidence="2">The sequence shown here is derived from an EMBL/GenBank/DDBJ whole genome shotgun (WGS) entry which is preliminary data.</text>
</comment>
<dbReference type="RefSeq" id="WP_197903743.1">
    <property type="nucleotide sequence ID" value="NZ_JACSGR010000007.1"/>
</dbReference>
<dbReference type="Proteomes" id="UP000768471">
    <property type="component" value="Unassembled WGS sequence"/>
</dbReference>
<proteinExistence type="predicted"/>
<dbReference type="EMBL" id="JACSGR010000007">
    <property type="protein sequence ID" value="MBH5329913.1"/>
    <property type="molecule type" value="Genomic_DNA"/>
</dbReference>
<reference evidence="2 3" key="1">
    <citation type="submission" date="2020-09" db="EMBL/GenBank/DDBJ databases">
        <title>Eikenella S3660 sp. nov., isolated from a throat swab.</title>
        <authorList>
            <person name="Buhl M."/>
        </authorList>
    </citation>
    <scope>NUCLEOTIDE SEQUENCE [LARGE SCALE GENOMIC DNA]</scope>
    <source>
        <strain evidence="2 3">S3360</strain>
    </source>
</reference>
<accession>A0ABS0NCA0</accession>
<keyword evidence="1" id="KW-0472">Membrane</keyword>
<keyword evidence="1" id="KW-0812">Transmembrane</keyword>
<organism evidence="2 3">
    <name type="scientific">Eikenella glucosivorans</name>
    <dbReference type="NCBI Taxonomy" id="2766967"/>
    <lineage>
        <taxon>Bacteria</taxon>
        <taxon>Pseudomonadati</taxon>
        <taxon>Pseudomonadota</taxon>
        <taxon>Betaproteobacteria</taxon>
        <taxon>Neisseriales</taxon>
        <taxon>Neisseriaceae</taxon>
        <taxon>Eikenella</taxon>
    </lineage>
</organism>
<evidence type="ECO:0000313" key="3">
    <source>
        <dbReference type="Proteomes" id="UP000768471"/>
    </source>
</evidence>
<gene>
    <name evidence="2" type="ORF">H9Q10_09570</name>
</gene>
<name>A0ABS0NCA0_9NEIS</name>
<keyword evidence="3" id="KW-1185">Reference proteome</keyword>
<keyword evidence="1" id="KW-1133">Transmembrane helix</keyword>
<evidence type="ECO:0000256" key="1">
    <source>
        <dbReference type="SAM" id="Phobius"/>
    </source>
</evidence>
<evidence type="ECO:0000313" key="2">
    <source>
        <dbReference type="EMBL" id="MBH5329913.1"/>
    </source>
</evidence>
<protein>
    <submittedName>
        <fullName evidence="2">Uncharacterized protein</fullName>
    </submittedName>
</protein>
<feature type="transmembrane region" description="Helical" evidence="1">
    <location>
        <begin position="43"/>
        <end position="63"/>
    </location>
</feature>